<organism evidence="2 3">
    <name type="scientific">Microbispora hainanensis</name>
    <dbReference type="NCBI Taxonomy" id="568844"/>
    <lineage>
        <taxon>Bacteria</taxon>
        <taxon>Bacillati</taxon>
        <taxon>Actinomycetota</taxon>
        <taxon>Actinomycetes</taxon>
        <taxon>Streptosporangiales</taxon>
        <taxon>Streptosporangiaceae</taxon>
        <taxon>Microbispora</taxon>
    </lineage>
</organism>
<gene>
    <name evidence="2" type="ORF">FLX08_15960</name>
</gene>
<name>A0A544YUE5_9ACTN</name>
<dbReference type="Pfam" id="PF00248">
    <property type="entry name" value="Aldo_ket_red"/>
    <property type="match status" value="1"/>
</dbReference>
<evidence type="ECO:0000313" key="2">
    <source>
        <dbReference type="EMBL" id="TQS20369.1"/>
    </source>
</evidence>
<dbReference type="AlphaFoldDB" id="A0A544YUE5"/>
<dbReference type="CDD" id="cd19090">
    <property type="entry name" value="AKR_AKR15A-like"/>
    <property type="match status" value="1"/>
</dbReference>
<dbReference type="InterPro" id="IPR036812">
    <property type="entry name" value="NAD(P)_OxRdtase_dom_sf"/>
</dbReference>
<evidence type="ECO:0000313" key="3">
    <source>
        <dbReference type="Proteomes" id="UP000316541"/>
    </source>
</evidence>
<dbReference type="GO" id="GO:0005829">
    <property type="term" value="C:cytosol"/>
    <property type="evidence" value="ECO:0007669"/>
    <property type="project" value="TreeGrafter"/>
</dbReference>
<dbReference type="PANTHER" id="PTHR42686:SF1">
    <property type="entry name" value="GH17980P-RELATED"/>
    <property type="match status" value="1"/>
</dbReference>
<feature type="domain" description="NADP-dependent oxidoreductase" evidence="1">
    <location>
        <begin position="30"/>
        <end position="318"/>
    </location>
</feature>
<sequence>MPLDSLGDPTVPDPAVRRPFGRTGLAVTPICVGTSPLANMPGLYGYEVGEQRARATVEAVFDGPFNFLDTSNNYGNGSAERRIGAVVRDRGGVPAGFVLATKVDADPDTGDFSGERVRRSAEESLERLGVGNVPLLYLHDPEYHITFEEAMGPGGAVEALVALRDAGVADHIGIAGGPIGLMRDFVATGAFDAVISHNRWTLVNREADPLLDEACERGVAFVNGAPYGGGMLVKGPDAQPRYCYRETGEAVRESVRAMQRACDEHGVPLAAAALQFSLRDPRVASTIVGLSEPERMEETLRLATTPIPPGLWDELDRHLPSPPAWLD</sequence>
<accession>A0A544YUE5</accession>
<evidence type="ECO:0000259" key="1">
    <source>
        <dbReference type="Pfam" id="PF00248"/>
    </source>
</evidence>
<dbReference type="RefSeq" id="WP_142619637.1">
    <property type="nucleotide sequence ID" value="NZ_VIRM01000017.1"/>
</dbReference>
<dbReference type="InterPro" id="IPR020471">
    <property type="entry name" value="AKR"/>
</dbReference>
<dbReference type="Gene3D" id="3.20.20.100">
    <property type="entry name" value="NADP-dependent oxidoreductase domain"/>
    <property type="match status" value="1"/>
</dbReference>
<protein>
    <submittedName>
        <fullName evidence="2">Aldo/keto reductase</fullName>
    </submittedName>
</protein>
<dbReference type="GO" id="GO:0016491">
    <property type="term" value="F:oxidoreductase activity"/>
    <property type="evidence" value="ECO:0007669"/>
    <property type="project" value="InterPro"/>
</dbReference>
<dbReference type="EMBL" id="VIRM01000017">
    <property type="protein sequence ID" value="TQS20369.1"/>
    <property type="molecule type" value="Genomic_DNA"/>
</dbReference>
<dbReference type="SUPFAM" id="SSF51430">
    <property type="entry name" value="NAD(P)-linked oxidoreductase"/>
    <property type="match status" value="1"/>
</dbReference>
<dbReference type="InterPro" id="IPR023210">
    <property type="entry name" value="NADP_OxRdtase_dom"/>
</dbReference>
<proteinExistence type="predicted"/>
<dbReference type="PANTHER" id="PTHR42686">
    <property type="entry name" value="GH17980P-RELATED"/>
    <property type="match status" value="1"/>
</dbReference>
<reference evidence="2 3" key="1">
    <citation type="submission" date="2019-07" db="EMBL/GenBank/DDBJ databases">
        <title>Microbispora hainanensis DSM 45428.</title>
        <authorList>
            <person name="Thawai C."/>
        </authorList>
    </citation>
    <scope>NUCLEOTIDE SEQUENCE [LARGE SCALE GENOMIC DNA]</scope>
    <source>
        <strain evidence="2 3">DSM 45428</strain>
    </source>
</reference>
<comment type="caution">
    <text evidence="2">The sequence shown here is derived from an EMBL/GenBank/DDBJ whole genome shotgun (WGS) entry which is preliminary data.</text>
</comment>
<dbReference type="Proteomes" id="UP000316541">
    <property type="component" value="Unassembled WGS sequence"/>
</dbReference>